<feature type="signal peptide" evidence="1">
    <location>
        <begin position="1"/>
        <end position="24"/>
    </location>
</feature>
<reference evidence="2" key="2">
    <citation type="journal article" date="2021" name="PeerJ">
        <title>Extensive microbial diversity within the chicken gut microbiome revealed by metagenomics and culture.</title>
        <authorList>
            <person name="Gilroy R."/>
            <person name="Ravi A."/>
            <person name="Getino M."/>
            <person name="Pursley I."/>
            <person name="Horton D.L."/>
            <person name="Alikhan N.F."/>
            <person name="Baker D."/>
            <person name="Gharbi K."/>
            <person name="Hall N."/>
            <person name="Watson M."/>
            <person name="Adriaenssens E.M."/>
            <person name="Foster-Nyarko E."/>
            <person name="Jarju S."/>
            <person name="Secka A."/>
            <person name="Antonio M."/>
            <person name="Oren A."/>
            <person name="Chaudhuri R.R."/>
            <person name="La Ragione R."/>
            <person name="Hildebrand F."/>
            <person name="Pallen M.J."/>
        </authorList>
    </citation>
    <scope>NUCLEOTIDE SEQUENCE</scope>
    <source>
        <strain evidence="2">ChiBcolR7-354</strain>
    </source>
</reference>
<evidence type="ECO:0000256" key="1">
    <source>
        <dbReference type="SAM" id="SignalP"/>
    </source>
</evidence>
<reference evidence="2" key="1">
    <citation type="submission" date="2020-10" db="EMBL/GenBank/DDBJ databases">
        <authorList>
            <person name="Gilroy R."/>
        </authorList>
    </citation>
    <scope>NUCLEOTIDE SEQUENCE</scope>
    <source>
        <strain evidence="2">ChiBcolR7-354</strain>
    </source>
</reference>
<protein>
    <submittedName>
        <fullName evidence="2">Uncharacterized protein</fullName>
    </submittedName>
</protein>
<feature type="chain" id="PRO_5038525476" evidence="1">
    <location>
        <begin position="25"/>
        <end position="151"/>
    </location>
</feature>
<gene>
    <name evidence="2" type="ORF">IAB77_04505</name>
</gene>
<dbReference type="AlphaFoldDB" id="A0A9D1CSY0"/>
<sequence length="151" mass="15331">MKKWQIIVLVLAVAALAAGIGAYAATSAGTQSDPLISMSYLNDVLEPSIRSSYTSRIAAEARELEESLENSLSDAAGAFEAVSLAEGESVQCSAGAQLLFRSGSAAATGELADLTTGESLAAGSALTANHLYLAAEGCEIIASSASSLMLR</sequence>
<dbReference type="Proteomes" id="UP000824262">
    <property type="component" value="Unassembled WGS sequence"/>
</dbReference>
<name>A0A9D1CSY0_9FIRM</name>
<evidence type="ECO:0000313" key="2">
    <source>
        <dbReference type="EMBL" id="HIQ78499.1"/>
    </source>
</evidence>
<evidence type="ECO:0000313" key="3">
    <source>
        <dbReference type="Proteomes" id="UP000824262"/>
    </source>
</evidence>
<keyword evidence="1" id="KW-0732">Signal</keyword>
<comment type="caution">
    <text evidence="2">The sequence shown here is derived from an EMBL/GenBank/DDBJ whole genome shotgun (WGS) entry which is preliminary data.</text>
</comment>
<accession>A0A9D1CSY0</accession>
<organism evidence="2 3">
    <name type="scientific">Candidatus Scatomorpha intestinavium</name>
    <dbReference type="NCBI Taxonomy" id="2840922"/>
    <lineage>
        <taxon>Bacteria</taxon>
        <taxon>Bacillati</taxon>
        <taxon>Bacillota</taxon>
        <taxon>Clostridia</taxon>
        <taxon>Eubacteriales</taxon>
        <taxon>Candidatus Scatomorpha</taxon>
    </lineage>
</organism>
<proteinExistence type="predicted"/>
<dbReference type="EMBL" id="DVGA01000044">
    <property type="protein sequence ID" value="HIQ78499.1"/>
    <property type="molecule type" value="Genomic_DNA"/>
</dbReference>